<accession>A0A1G1Y6E6</accession>
<evidence type="ECO:0000313" key="1">
    <source>
        <dbReference type="EMBL" id="OGY47909.1"/>
    </source>
</evidence>
<comment type="caution">
    <text evidence="1">The sequence shown here is derived from an EMBL/GenBank/DDBJ whole genome shotgun (WGS) entry which is preliminary data.</text>
</comment>
<evidence type="ECO:0000313" key="2">
    <source>
        <dbReference type="Proteomes" id="UP000178747"/>
    </source>
</evidence>
<dbReference type="AlphaFoldDB" id="A0A1G1Y6E6"/>
<organism evidence="1 2">
    <name type="scientific">Candidatus Buchananbacteria bacterium RIFCSPHIGHO2_02_FULL_38_8</name>
    <dbReference type="NCBI Taxonomy" id="1797538"/>
    <lineage>
        <taxon>Bacteria</taxon>
        <taxon>Candidatus Buchananiibacteriota</taxon>
    </lineage>
</organism>
<dbReference type="Proteomes" id="UP000178747">
    <property type="component" value="Unassembled WGS sequence"/>
</dbReference>
<reference evidence="1 2" key="1">
    <citation type="journal article" date="2016" name="Nat. Commun.">
        <title>Thousands of microbial genomes shed light on interconnected biogeochemical processes in an aquifer system.</title>
        <authorList>
            <person name="Anantharaman K."/>
            <person name="Brown C.T."/>
            <person name="Hug L.A."/>
            <person name="Sharon I."/>
            <person name="Castelle C.J."/>
            <person name="Probst A.J."/>
            <person name="Thomas B.C."/>
            <person name="Singh A."/>
            <person name="Wilkins M.J."/>
            <person name="Karaoz U."/>
            <person name="Brodie E.L."/>
            <person name="Williams K.H."/>
            <person name="Hubbard S.S."/>
            <person name="Banfield J.F."/>
        </authorList>
    </citation>
    <scope>NUCLEOTIDE SEQUENCE [LARGE SCALE GENOMIC DNA]</scope>
</reference>
<dbReference type="EMBL" id="MHIH01000007">
    <property type="protein sequence ID" value="OGY47909.1"/>
    <property type="molecule type" value="Genomic_DNA"/>
</dbReference>
<sequence>MAPMSYALTAEQRYGPILYLQFFLNPNQFPRRSFALALQQSGRSSLKIAQLGNLSYDKVNESKVSKLSEVSGIS</sequence>
<name>A0A1G1Y6E6_9BACT</name>
<gene>
    <name evidence="1" type="ORF">A3J62_02705</name>
</gene>
<protein>
    <submittedName>
        <fullName evidence="1">Uncharacterized protein</fullName>
    </submittedName>
</protein>
<proteinExistence type="predicted"/>